<keyword evidence="2" id="KW-0547">Nucleotide-binding</keyword>
<name>A0A061AW90_CYBFA</name>
<comment type="subcellular location">
    <subcellularLocation>
        <location evidence="1">Nucleus</location>
    </subcellularLocation>
</comment>
<protein>
    <submittedName>
        <fullName evidence="8">CYFA0S07e02366g1_1</fullName>
    </submittedName>
</protein>
<dbReference type="EMBL" id="LK052892">
    <property type="protein sequence ID" value="CDR41458.1"/>
    <property type="molecule type" value="Genomic_DNA"/>
</dbReference>
<dbReference type="GO" id="GO:0005524">
    <property type="term" value="F:ATP binding"/>
    <property type="evidence" value="ECO:0007669"/>
    <property type="project" value="UniProtKB-KW"/>
</dbReference>
<dbReference type="InterPro" id="IPR013632">
    <property type="entry name" value="Rad51_C"/>
</dbReference>
<dbReference type="CDD" id="cd19491">
    <property type="entry name" value="XRCC3"/>
    <property type="match status" value="1"/>
</dbReference>
<dbReference type="InterPro" id="IPR020588">
    <property type="entry name" value="RecA_ATP-bd"/>
</dbReference>
<dbReference type="InterPro" id="IPR047348">
    <property type="entry name" value="XRCC3-like_C"/>
</dbReference>
<dbReference type="AlphaFoldDB" id="A0A061AW90"/>
<dbReference type="VEuPathDB" id="FungiDB:BON22_3695"/>
<keyword evidence="3" id="KW-0227">DNA damage</keyword>
<dbReference type="InterPro" id="IPR016467">
    <property type="entry name" value="DNA_recomb/repair_RecA-like"/>
</dbReference>
<dbReference type="OrthoDB" id="1861185at2759"/>
<dbReference type="PhylomeDB" id="A0A061AW90"/>
<dbReference type="GO" id="GO:0042148">
    <property type="term" value="P:DNA strand invasion"/>
    <property type="evidence" value="ECO:0007669"/>
    <property type="project" value="TreeGrafter"/>
</dbReference>
<evidence type="ECO:0000256" key="3">
    <source>
        <dbReference type="ARBA" id="ARBA00022763"/>
    </source>
</evidence>
<dbReference type="InterPro" id="IPR027417">
    <property type="entry name" value="P-loop_NTPase"/>
</dbReference>
<feature type="domain" description="RecA family profile 1" evidence="7">
    <location>
        <begin position="77"/>
        <end position="243"/>
    </location>
</feature>
<dbReference type="GO" id="GO:0000730">
    <property type="term" value="P:DNA recombinase assembly"/>
    <property type="evidence" value="ECO:0007669"/>
    <property type="project" value="TreeGrafter"/>
</dbReference>
<dbReference type="GO" id="GO:0140664">
    <property type="term" value="F:ATP-dependent DNA damage sensor activity"/>
    <property type="evidence" value="ECO:0007669"/>
    <property type="project" value="InterPro"/>
</dbReference>
<accession>A0A061AW90</accession>
<dbReference type="GO" id="GO:0000150">
    <property type="term" value="F:DNA strand exchange activity"/>
    <property type="evidence" value="ECO:0007669"/>
    <property type="project" value="TreeGrafter"/>
</dbReference>
<keyword evidence="4" id="KW-0067">ATP-binding</keyword>
<evidence type="ECO:0000256" key="2">
    <source>
        <dbReference type="ARBA" id="ARBA00022741"/>
    </source>
</evidence>
<evidence type="ECO:0000256" key="1">
    <source>
        <dbReference type="ARBA" id="ARBA00004123"/>
    </source>
</evidence>
<keyword evidence="5" id="KW-0234">DNA repair</keyword>
<dbReference type="PIRSF" id="PIRSF005856">
    <property type="entry name" value="Rad51"/>
    <property type="match status" value="1"/>
</dbReference>
<gene>
    <name evidence="8" type="ORF">CYFA0S_07e02366g</name>
</gene>
<organism evidence="8">
    <name type="scientific">Cyberlindnera fabianii</name>
    <name type="common">Yeast</name>
    <name type="synonym">Hansenula fabianii</name>
    <dbReference type="NCBI Taxonomy" id="36022"/>
    <lineage>
        <taxon>Eukaryota</taxon>
        <taxon>Fungi</taxon>
        <taxon>Dikarya</taxon>
        <taxon>Ascomycota</taxon>
        <taxon>Saccharomycotina</taxon>
        <taxon>Saccharomycetes</taxon>
        <taxon>Phaffomycetales</taxon>
        <taxon>Phaffomycetaceae</taxon>
        <taxon>Cyberlindnera</taxon>
    </lineage>
</organism>
<dbReference type="Gene3D" id="3.40.50.300">
    <property type="entry name" value="P-loop containing nucleotide triphosphate hydrolases"/>
    <property type="match status" value="1"/>
</dbReference>
<dbReference type="Pfam" id="PF08423">
    <property type="entry name" value="Rad51"/>
    <property type="match status" value="1"/>
</dbReference>
<evidence type="ECO:0000256" key="4">
    <source>
        <dbReference type="ARBA" id="ARBA00022840"/>
    </source>
</evidence>
<reference evidence="8" key="1">
    <citation type="journal article" date="2014" name="Genome Announc.">
        <title>Genome sequence of the yeast Cyberlindnera fabianii (Hansenula fabianii).</title>
        <authorList>
            <person name="Freel K.C."/>
            <person name="Sarilar V."/>
            <person name="Neuveglise C."/>
            <person name="Devillers H."/>
            <person name="Friedrich A."/>
            <person name="Schacherer J."/>
        </authorList>
    </citation>
    <scope>NUCLEOTIDE SEQUENCE</scope>
    <source>
        <strain evidence="8">YJS4271</strain>
    </source>
</reference>
<dbReference type="GO" id="GO:0061982">
    <property type="term" value="P:meiosis I cell cycle process"/>
    <property type="evidence" value="ECO:0007669"/>
    <property type="project" value="UniProtKB-ARBA"/>
</dbReference>
<evidence type="ECO:0000259" key="7">
    <source>
        <dbReference type="PROSITE" id="PS50162"/>
    </source>
</evidence>
<dbReference type="SUPFAM" id="SSF52540">
    <property type="entry name" value="P-loop containing nucleoside triphosphate hydrolases"/>
    <property type="match status" value="1"/>
</dbReference>
<sequence>MDLYKHFPHSQVNFSDAFVEYSPQLAKHQISTMDMLTTAPVELAQRTGIPQRHIQTLVDTLVKETTSRFETTTGPRGKRMFSTGIEKFDEALGGGIHLGQITEIFGEAATGKSQMCMTLTKAVSQPIDQGGLDACSVYISTEGNLETKRLVEINGNLDRVFCINCTDLEYQEHIIEVQLPLLIERNNIKLVVIDSISHHLRVELESTGYKNFLKNKQKLSVMCKKLLDICCEKDIALVVTNQMSELPEREVLQTDYKNVSMDYQIGWLSGWNGIPKEVVKGAIPTLGLSWSNNVMVRICLKKSYQRGEEEFWAVKRLLKLVYSPYQPEPKEVTFKLTTEGIKAE</sequence>
<evidence type="ECO:0000256" key="5">
    <source>
        <dbReference type="ARBA" id="ARBA00023204"/>
    </source>
</evidence>
<dbReference type="GO" id="GO:0005634">
    <property type="term" value="C:nucleus"/>
    <property type="evidence" value="ECO:0007669"/>
    <property type="project" value="UniProtKB-SubCell"/>
</dbReference>
<dbReference type="PROSITE" id="PS50162">
    <property type="entry name" value="RECA_2"/>
    <property type="match status" value="1"/>
</dbReference>
<evidence type="ECO:0000313" key="8">
    <source>
        <dbReference type="EMBL" id="CDR41458.1"/>
    </source>
</evidence>
<dbReference type="PANTHER" id="PTHR22942">
    <property type="entry name" value="RECA/RAD51/RADA DNA STRAND-PAIRING FAMILY MEMBER"/>
    <property type="match status" value="1"/>
</dbReference>
<proteinExistence type="predicted"/>
<dbReference type="PANTHER" id="PTHR22942:SF66">
    <property type="entry name" value="RE19845P"/>
    <property type="match status" value="1"/>
</dbReference>
<dbReference type="GO" id="GO:0003697">
    <property type="term" value="F:single-stranded DNA binding"/>
    <property type="evidence" value="ECO:0007669"/>
    <property type="project" value="TreeGrafter"/>
</dbReference>
<keyword evidence="6" id="KW-0539">Nucleus</keyword>
<dbReference type="GO" id="GO:0006312">
    <property type="term" value="P:mitotic recombination"/>
    <property type="evidence" value="ECO:0007669"/>
    <property type="project" value="TreeGrafter"/>
</dbReference>
<evidence type="ECO:0000256" key="6">
    <source>
        <dbReference type="ARBA" id="ARBA00023242"/>
    </source>
</evidence>
<dbReference type="GO" id="GO:0003690">
    <property type="term" value="F:double-stranded DNA binding"/>
    <property type="evidence" value="ECO:0007669"/>
    <property type="project" value="TreeGrafter"/>
</dbReference>